<evidence type="ECO:0000256" key="2">
    <source>
        <dbReference type="ARBA" id="ARBA00004586"/>
    </source>
</evidence>
<evidence type="ECO:0000313" key="13">
    <source>
        <dbReference type="EMBL" id="CAK8679233.1"/>
    </source>
</evidence>
<keyword evidence="6" id="KW-0808">Transferase</keyword>
<evidence type="ECO:0000256" key="4">
    <source>
        <dbReference type="ARBA" id="ARBA00005432"/>
    </source>
</evidence>
<comment type="caution">
    <text evidence="13">The sequence shown here is derived from an EMBL/GenBank/DDBJ whole genome shotgun (WGS) entry which is preliminary data.</text>
</comment>
<comment type="pathway">
    <text evidence="3">Protein modification; protein glycosylation.</text>
</comment>
<keyword evidence="10" id="KW-1133">Transmembrane helix</keyword>
<name>A0ABP0FML6_CLALP</name>
<evidence type="ECO:0000313" key="14">
    <source>
        <dbReference type="Proteomes" id="UP001642483"/>
    </source>
</evidence>
<keyword evidence="11" id="KW-0472">Membrane</keyword>
<dbReference type="SUPFAM" id="SSF64005">
    <property type="entry name" value="Undecaprenyl diphosphate synthase"/>
    <property type="match status" value="1"/>
</dbReference>
<evidence type="ECO:0000256" key="1">
    <source>
        <dbReference type="ARBA" id="ARBA00001946"/>
    </source>
</evidence>
<evidence type="ECO:0000256" key="3">
    <source>
        <dbReference type="ARBA" id="ARBA00004922"/>
    </source>
</evidence>
<evidence type="ECO:0000256" key="7">
    <source>
        <dbReference type="ARBA" id="ARBA00022692"/>
    </source>
</evidence>
<dbReference type="Proteomes" id="UP001642483">
    <property type="component" value="Unassembled WGS sequence"/>
</dbReference>
<dbReference type="InterPro" id="IPR036424">
    <property type="entry name" value="UPP_synth-like_sf"/>
</dbReference>
<evidence type="ECO:0000256" key="9">
    <source>
        <dbReference type="ARBA" id="ARBA00022842"/>
    </source>
</evidence>
<proteinExistence type="inferred from homology"/>
<dbReference type="InterPro" id="IPR038887">
    <property type="entry name" value="Nus1/NgBR"/>
</dbReference>
<comment type="catalytic activity">
    <reaction evidence="12">
        <text>n isopentenyl diphosphate + (2E,6E)-farnesyl diphosphate = a di-trans,poly-cis-polyprenyl diphosphate + n diphosphate</text>
        <dbReference type="Rhea" id="RHEA:53008"/>
        <dbReference type="Rhea" id="RHEA-COMP:19494"/>
        <dbReference type="ChEBI" id="CHEBI:33019"/>
        <dbReference type="ChEBI" id="CHEBI:128769"/>
        <dbReference type="ChEBI" id="CHEBI:136960"/>
        <dbReference type="ChEBI" id="CHEBI:175763"/>
        <dbReference type="EC" id="2.5.1.87"/>
    </reaction>
</comment>
<reference evidence="13 14" key="1">
    <citation type="submission" date="2024-02" db="EMBL/GenBank/DDBJ databases">
        <authorList>
            <person name="Daric V."/>
            <person name="Darras S."/>
        </authorList>
    </citation>
    <scope>NUCLEOTIDE SEQUENCE [LARGE SCALE GENOMIC DNA]</scope>
</reference>
<organism evidence="13 14">
    <name type="scientific">Clavelina lepadiformis</name>
    <name type="common">Light-bulb sea squirt</name>
    <name type="synonym">Ascidia lepadiformis</name>
    <dbReference type="NCBI Taxonomy" id="159417"/>
    <lineage>
        <taxon>Eukaryota</taxon>
        <taxon>Metazoa</taxon>
        <taxon>Chordata</taxon>
        <taxon>Tunicata</taxon>
        <taxon>Ascidiacea</taxon>
        <taxon>Aplousobranchia</taxon>
        <taxon>Clavelinidae</taxon>
        <taxon>Clavelina</taxon>
    </lineage>
</organism>
<comment type="cofactor">
    <cofactor evidence="1">
        <name>Mg(2+)</name>
        <dbReference type="ChEBI" id="CHEBI:18420"/>
    </cofactor>
</comment>
<dbReference type="EC" id="2.5.1.87" evidence="5"/>
<comment type="subcellular location">
    <subcellularLocation>
        <location evidence="2">Endoplasmic reticulum membrane</location>
    </subcellularLocation>
</comment>
<dbReference type="PANTHER" id="PTHR21528">
    <property type="entry name" value="DEHYDRODOLICHYL DIPHOSPHATE SYNTHASE COMPLEX SUBUNIT NUS1"/>
    <property type="match status" value="1"/>
</dbReference>
<evidence type="ECO:0000256" key="5">
    <source>
        <dbReference type="ARBA" id="ARBA00012596"/>
    </source>
</evidence>
<keyword evidence="8" id="KW-0256">Endoplasmic reticulum</keyword>
<comment type="similarity">
    <text evidence="4">Belongs to the UPP synthase family.</text>
</comment>
<dbReference type="PANTHER" id="PTHR21528:SF0">
    <property type="entry name" value="DEHYDRODOLICHYL DIPHOSPHATE SYNTHASE COMPLEX SUBUNIT NUS1"/>
    <property type="match status" value="1"/>
</dbReference>
<accession>A0ABP0FML6</accession>
<evidence type="ECO:0000256" key="12">
    <source>
        <dbReference type="ARBA" id="ARBA00047353"/>
    </source>
</evidence>
<keyword evidence="14" id="KW-1185">Reference proteome</keyword>
<sequence>MDVSSKKDLSLGVLWTFGSNLQTRVNAFLFYIVHVSVSAMHHVTSLIHFLSTLHLSFPEKTISAAKVMQDAKKLAKTPKHLTLLINEDKVDFADITNIIYWSFFMGIPCITIADKKGILQNNCIKLQKEFEDKFKVSNEAPLQASNLRFHAGQYSDAGDYSAVTCNVVLTSLQHGRNNFVNCIQNLCENLAADKELKNKFDAKSFDQKLKEINGSLEDPDFAITFGPYYSHWGFQPWNIRLTEILYFSTLRRITYFKYRQGLRKFARCEQRLGS</sequence>
<evidence type="ECO:0000256" key="11">
    <source>
        <dbReference type="ARBA" id="ARBA00023136"/>
    </source>
</evidence>
<keyword evidence="7" id="KW-0812">Transmembrane</keyword>
<keyword evidence="9" id="KW-0460">Magnesium</keyword>
<gene>
    <name evidence="13" type="ORF">CVLEPA_LOCUS9485</name>
</gene>
<evidence type="ECO:0000256" key="6">
    <source>
        <dbReference type="ARBA" id="ARBA00022679"/>
    </source>
</evidence>
<dbReference type="EMBL" id="CAWYQH010000057">
    <property type="protein sequence ID" value="CAK8679233.1"/>
    <property type="molecule type" value="Genomic_DNA"/>
</dbReference>
<evidence type="ECO:0000256" key="10">
    <source>
        <dbReference type="ARBA" id="ARBA00022989"/>
    </source>
</evidence>
<evidence type="ECO:0000256" key="8">
    <source>
        <dbReference type="ARBA" id="ARBA00022824"/>
    </source>
</evidence>
<protein>
    <recommendedName>
        <fullName evidence="5">ditrans,polycis-polyprenyl diphosphate synthase [(2E,6E)-farnesyldiphosphate specific]</fullName>
        <ecNumber evidence="5">2.5.1.87</ecNumber>
    </recommendedName>
</protein>
<dbReference type="Gene3D" id="3.40.1180.10">
    <property type="entry name" value="Decaprenyl diphosphate synthase-like"/>
    <property type="match status" value="1"/>
</dbReference>